<protein>
    <submittedName>
        <fullName evidence="2">Uncharacterized protein</fullName>
    </submittedName>
</protein>
<keyword evidence="1" id="KW-0812">Transmembrane</keyword>
<keyword evidence="1" id="KW-1133">Transmembrane helix</keyword>
<name>A0A450W6L0_9GAMM</name>
<keyword evidence="1" id="KW-0472">Membrane</keyword>
<proteinExistence type="predicted"/>
<organism evidence="2">
    <name type="scientific">Candidatus Kentrum sp. LPFa</name>
    <dbReference type="NCBI Taxonomy" id="2126335"/>
    <lineage>
        <taxon>Bacteria</taxon>
        <taxon>Pseudomonadati</taxon>
        <taxon>Pseudomonadota</taxon>
        <taxon>Gammaproteobacteria</taxon>
        <taxon>Candidatus Kentrum</taxon>
    </lineage>
</organism>
<evidence type="ECO:0000313" key="2">
    <source>
        <dbReference type="EMBL" id="VFK12693.1"/>
    </source>
</evidence>
<dbReference type="EMBL" id="CAADFK010000039">
    <property type="protein sequence ID" value="VFK12693.1"/>
    <property type="molecule type" value="Genomic_DNA"/>
</dbReference>
<accession>A0A450W6L0</accession>
<feature type="transmembrane region" description="Helical" evidence="1">
    <location>
        <begin position="151"/>
        <end position="170"/>
    </location>
</feature>
<gene>
    <name evidence="2" type="ORF">BECKLPF1236B_GA0070989_103925</name>
</gene>
<sequence>MSLGPPVTPLASYAASVAPGYAVPGYAVPGYAVPGYAVPGYAVPGYAVPKFTAARLPPQAPADWLRGAGRVPPPIACGSGKGSVLPTNQAVGSSNLSGRARKNKRSASNSWPFLLRDFCERLSREVQNLVTQSFGRDSSARLLSKEIDRMLGGWVAWGFGILLPVIHRFAHMPLSRIRTAMAKRQNFAKKLSGLAAMETRPRTCERGGDSMSWTRMRIR</sequence>
<dbReference type="AlphaFoldDB" id="A0A450W6L0"/>
<reference evidence="2" key="1">
    <citation type="submission" date="2019-02" db="EMBL/GenBank/DDBJ databases">
        <authorList>
            <person name="Gruber-Vodicka R. H."/>
            <person name="Seah K. B. B."/>
        </authorList>
    </citation>
    <scope>NUCLEOTIDE SEQUENCE</scope>
    <source>
        <strain evidence="2">BECK_S313</strain>
    </source>
</reference>
<evidence type="ECO:0000256" key="1">
    <source>
        <dbReference type="SAM" id="Phobius"/>
    </source>
</evidence>